<feature type="compositionally biased region" description="Basic residues" evidence="1">
    <location>
        <begin position="1"/>
        <end position="15"/>
    </location>
</feature>
<dbReference type="RefSeq" id="WP_171416263.1">
    <property type="nucleotide sequence ID" value="NZ_JABFJW010000141.1"/>
</dbReference>
<evidence type="ECO:0000313" key="2">
    <source>
        <dbReference type="EMBL" id="NOK11131.1"/>
    </source>
</evidence>
<comment type="caution">
    <text evidence="2">The sequence shown here is derived from an EMBL/GenBank/DDBJ whole genome shotgun (WGS) entry which is preliminary data.</text>
</comment>
<organism evidence="2 3">
    <name type="scientific">Corallococcus exercitus</name>
    <dbReference type="NCBI Taxonomy" id="2316736"/>
    <lineage>
        <taxon>Bacteria</taxon>
        <taxon>Pseudomonadati</taxon>
        <taxon>Myxococcota</taxon>
        <taxon>Myxococcia</taxon>
        <taxon>Myxococcales</taxon>
        <taxon>Cystobacterineae</taxon>
        <taxon>Myxococcaceae</taxon>
        <taxon>Corallococcus</taxon>
    </lineage>
</organism>
<dbReference type="Proteomes" id="UP000528460">
    <property type="component" value="Unassembled WGS sequence"/>
</dbReference>
<name>A0A7Y4JTY6_9BACT</name>
<evidence type="ECO:0000313" key="3">
    <source>
        <dbReference type="Proteomes" id="UP000528460"/>
    </source>
</evidence>
<proteinExistence type="predicted"/>
<accession>A0A7Y4JTY6</accession>
<sequence>MSRKKDSRQKAKGKRPQQMLVFGESENDTKSLKELIVALRVDLAGKVQTRRDPLVLIKNARPEDVPDRAKRIADVVDISRATHDIVCVFAHEDCDDLEPKHEEACRKIEKAMQQADCPAHAVVPAWELEAWWFMWPAAVQAIRPKSWRAPDDYIGKDVGRIKDAKEELKKRVVPKDLKPDKRKSFQTYQESDSPAIAQAVQEKGLARKPGAKSGSYARFVASVDQCKVG</sequence>
<gene>
    <name evidence="2" type="ORF">HNS30_18985</name>
</gene>
<protein>
    <recommendedName>
        <fullName evidence="4">DUF4276 family protein</fullName>
    </recommendedName>
</protein>
<dbReference type="EMBL" id="JABFJW010000141">
    <property type="protein sequence ID" value="NOK11131.1"/>
    <property type="molecule type" value="Genomic_DNA"/>
</dbReference>
<dbReference type="AlphaFoldDB" id="A0A7Y4JTY6"/>
<evidence type="ECO:0008006" key="4">
    <source>
        <dbReference type="Google" id="ProtNLM"/>
    </source>
</evidence>
<evidence type="ECO:0000256" key="1">
    <source>
        <dbReference type="SAM" id="MobiDB-lite"/>
    </source>
</evidence>
<reference evidence="2 3" key="1">
    <citation type="submission" date="2020-05" db="EMBL/GenBank/DDBJ databases">
        <authorList>
            <person name="Whitworth D."/>
        </authorList>
    </citation>
    <scope>NUCLEOTIDE SEQUENCE [LARGE SCALE GENOMIC DNA]</scope>
    <source>
        <strain evidence="2 3">CA046A</strain>
    </source>
</reference>
<feature type="region of interest" description="Disordered" evidence="1">
    <location>
        <begin position="1"/>
        <end position="24"/>
    </location>
</feature>